<keyword evidence="8" id="KW-1185">Reference proteome</keyword>
<organism evidence="8 9">
    <name type="scientific">Trichobilharzia regenti</name>
    <name type="common">Nasal bird schistosome</name>
    <dbReference type="NCBI Taxonomy" id="157069"/>
    <lineage>
        <taxon>Eukaryota</taxon>
        <taxon>Metazoa</taxon>
        <taxon>Spiralia</taxon>
        <taxon>Lophotrochozoa</taxon>
        <taxon>Platyhelminthes</taxon>
        <taxon>Trematoda</taxon>
        <taxon>Digenea</taxon>
        <taxon>Strigeidida</taxon>
        <taxon>Schistosomatoidea</taxon>
        <taxon>Schistosomatidae</taxon>
        <taxon>Trichobilharzia</taxon>
    </lineage>
</organism>
<dbReference type="Proteomes" id="UP000050795">
    <property type="component" value="Unassembled WGS sequence"/>
</dbReference>
<accession>A0AA85ILY8</accession>
<comment type="similarity">
    <text evidence="2 7">Belongs to the group II decarboxylase family.</text>
</comment>
<proteinExistence type="inferred from homology"/>
<evidence type="ECO:0000256" key="2">
    <source>
        <dbReference type="ARBA" id="ARBA00009533"/>
    </source>
</evidence>
<dbReference type="GO" id="GO:0019752">
    <property type="term" value="P:carboxylic acid metabolic process"/>
    <property type="evidence" value="ECO:0007669"/>
    <property type="project" value="InterPro"/>
</dbReference>
<dbReference type="PANTHER" id="PTHR11999">
    <property type="entry name" value="GROUP II PYRIDOXAL-5-PHOSPHATE DECARBOXYLASE"/>
    <property type="match status" value="1"/>
</dbReference>
<dbReference type="GO" id="GO:0016831">
    <property type="term" value="F:carboxy-lyase activity"/>
    <property type="evidence" value="ECO:0007669"/>
    <property type="project" value="UniProtKB-KW"/>
</dbReference>
<evidence type="ECO:0000256" key="5">
    <source>
        <dbReference type="ARBA" id="ARBA00023239"/>
    </source>
</evidence>
<dbReference type="InterPro" id="IPR015421">
    <property type="entry name" value="PyrdxlP-dep_Trfase_major"/>
</dbReference>
<evidence type="ECO:0000313" key="9">
    <source>
        <dbReference type="WBParaSite" id="TREG1_104180.1"/>
    </source>
</evidence>
<dbReference type="GO" id="GO:0005737">
    <property type="term" value="C:cytoplasm"/>
    <property type="evidence" value="ECO:0007669"/>
    <property type="project" value="TreeGrafter"/>
</dbReference>
<evidence type="ECO:0000256" key="4">
    <source>
        <dbReference type="ARBA" id="ARBA00022898"/>
    </source>
</evidence>
<feature type="modified residue" description="N6-(pyridoxal phosphate)lysine" evidence="6">
    <location>
        <position position="325"/>
    </location>
</feature>
<name>A0AA85ILY8_TRIRE</name>
<dbReference type="Gene3D" id="1.20.1340.10">
    <property type="entry name" value="dopa decarboxylase, N-terminal domain"/>
    <property type="match status" value="1"/>
</dbReference>
<dbReference type="AlphaFoldDB" id="A0AA85ILY8"/>
<dbReference type="InterPro" id="IPR002129">
    <property type="entry name" value="PyrdxlP-dep_de-COase"/>
</dbReference>
<dbReference type="InterPro" id="IPR010977">
    <property type="entry name" value="Aromatic_deC"/>
</dbReference>
<sequence>MDSEEFLTSAHMLLQFIVNYRNGAFSREFPVLPDNNKIKPGYLLPLLPKEAPEEKESFGEILQDIKDKIMPGVTHWQHPDFHAYYPTGSSYASALGSLLNASLACVGFSWISCPSCTELEVITLDWMVHALGLPHKFLSASSKNDPSHKGGGVIEVSASLACATLALGLRDQAIKTYMRKGDQLTDFNYFNGEESASILSHLVAYTSDQAHSSVTRAFHIAMLNSRVIKTKRIGKRLVFDPDDLQNAIENDKSNGLIPLLCVATLGTTSTCEFEDLQAIGNICQKYNIWFHVDGAYGGSALLCPEFRHFANGIELADSININAHKMILTNFDCSLFWLRDHHVISDAFSANPVYLRHSYEGMPDFRNWGLSLGRNFRALKLWFVLRLYGLKNLRNLIRFHAELAKFFEQLLINDDRFEIVNDVRYGLVCFRIKNDNKLTKKLHENLMKKGDIFLVLSSYDENLDQMNTEKSDNTITFLRFTCVHGTKRADVEYAYGKIVSCIDEILNECNN</sequence>
<dbReference type="Gene3D" id="3.90.1150.10">
    <property type="entry name" value="Aspartate Aminotransferase, domain 1"/>
    <property type="match status" value="1"/>
</dbReference>
<dbReference type="Pfam" id="PF00282">
    <property type="entry name" value="Pyridoxal_deC"/>
    <property type="match status" value="1"/>
</dbReference>
<reference evidence="8" key="1">
    <citation type="submission" date="2022-06" db="EMBL/GenBank/DDBJ databases">
        <authorList>
            <person name="Berger JAMES D."/>
            <person name="Berger JAMES D."/>
        </authorList>
    </citation>
    <scope>NUCLEOTIDE SEQUENCE [LARGE SCALE GENOMIC DNA]</scope>
</reference>
<dbReference type="GO" id="GO:0030170">
    <property type="term" value="F:pyridoxal phosphate binding"/>
    <property type="evidence" value="ECO:0007669"/>
    <property type="project" value="InterPro"/>
</dbReference>
<keyword evidence="4 6" id="KW-0663">Pyridoxal phosphate</keyword>
<dbReference type="GO" id="GO:0006520">
    <property type="term" value="P:amino acid metabolic process"/>
    <property type="evidence" value="ECO:0007669"/>
    <property type="project" value="InterPro"/>
</dbReference>
<reference evidence="9" key="2">
    <citation type="submission" date="2023-11" db="UniProtKB">
        <authorList>
            <consortium name="WormBaseParasite"/>
        </authorList>
    </citation>
    <scope>IDENTIFICATION</scope>
</reference>
<dbReference type="PROSITE" id="PS00392">
    <property type="entry name" value="DDC_GAD_HDC_YDC"/>
    <property type="match status" value="1"/>
</dbReference>
<dbReference type="Gene3D" id="3.40.640.10">
    <property type="entry name" value="Type I PLP-dependent aspartate aminotransferase-like (Major domain)"/>
    <property type="match status" value="1"/>
</dbReference>
<dbReference type="InterPro" id="IPR021115">
    <property type="entry name" value="Pyridoxal-P_BS"/>
</dbReference>
<evidence type="ECO:0008006" key="10">
    <source>
        <dbReference type="Google" id="ProtNLM"/>
    </source>
</evidence>
<evidence type="ECO:0000256" key="7">
    <source>
        <dbReference type="RuleBase" id="RU000382"/>
    </source>
</evidence>
<dbReference type="PRINTS" id="PR00800">
    <property type="entry name" value="YHDCRBOXLASE"/>
</dbReference>
<evidence type="ECO:0000256" key="3">
    <source>
        <dbReference type="ARBA" id="ARBA00022793"/>
    </source>
</evidence>
<keyword evidence="5 7" id="KW-0456">Lyase</keyword>
<evidence type="ECO:0000313" key="8">
    <source>
        <dbReference type="Proteomes" id="UP000050795"/>
    </source>
</evidence>
<protein>
    <recommendedName>
        <fullName evidence="10">Aromatic-L-amino-acid decarboxylase</fullName>
    </recommendedName>
</protein>
<evidence type="ECO:0000256" key="6">
    <source>
        <dbReference type="PIRSR" id="PIRSR602129-50"/>
    </source>
</evidence>
<dbReference type="InterPro" id="IPR015422">
    <property type="entry name" value="PyrdxlP-dep_Trfase_small"/>
</dbReference>
<dbReference type="WBParaSite" id="TREG1_104180.1">
    <property type="protein sequence ID" value="TREG1_104180.1"/>
    <property type="gene ID" value="TREG1_104180"/>
</dbReference>
<evidence type="ECO:0000256" key="1">
    <source>
        <dbReference type="ARBA" id="ARBA00001933"/>
    </source>
</evidence>
<comment type="cofactor">
    <cofactor evidence="1 6 7">
        <name>pyridoxal 5'-phosphate</name>
        <dbReference type="ChEBI" id="CHEBI:597326"/>
    </cofactor>
</comment>
<dbReference type="InterPro" id="IPR015424">
    <property type="entry name" value="PyrdxlP-dep_Trfase"/>
</dbReference>
<dbReference type="PANTHER" id="PTHR11999:SF70">
    <property type="entry name" value="MIP05841P"/>
    <property type="match status" value="1"/>
</dbReference>
<dbReference type="SUPFAM" id="SSF53383">
    <property type="entry name" value="PLP-dependent transferases"/>
    <property type="match status" value="1"/>
</dbReference>
<keyword evidence="3" id="KW-0210">Decarboxylase</keyword>